<organism evidence="1">
    <name type="scientific">Anguilla anguilla</name>
    <name type="common">European freshwater eel</name>
    <name type="synonym">Muraena anguilla</name>
    <dbReference type="NCBI Taxonomy" id="7936"/>
    <lineage>
        <taxon>Eukaryota</taxon>
        <taxon>Metazoa</taxon>
        <taxon>Chordata</taxon>
        <taxon>Craniata</taxon>
        <taxon>Vertebrata</taxon>
        <taxon>Euteleostomi</taxon>
        <taxon>Actinopterygii</taxon>
        <taxon>Neopterygii</taxon>
        <taxon>Teleostei</taxon>
        <taxon>Anguilliformes</taxon>
        <taxon>Anguillidae</taxon>
        <taxon>Anguilla</taxon>
    </lineage>
</organism>
<reference evidence="1" key="2">
    <citation type="journal article" date="2015" name="Fish Shellfish Immunol.">
        <title>Early steps in the European eel (Anguilla anguilla)-Vibrio vulnificus interaction in the gills: Role of the RtxA13 toxin.</title>
        <authorList>
            <person name="Callol A."/>
            <person name="Pajuelo D."/>
            <person name="Ebbesson L."/>
            <person name="Teles M."/>
            <person name="MacKenzie S."/>
            <person name="Amaro C."/>
        </authorList>
    </citation>
    <scope>NUCLEOTIDE SEQUENCE</scope>
</reference>
<sequence>MRGGRQTSKEDYREKRWVLNRDWKEVSESEVRMSGGREL</sequence>
<accession>A0A0E9XJD6</accession>
<dbReference type="EMBL" id="GBXM01005745">
    <property type="protein sequence ID" value="JAI02833.1"/>
    <property type="molecule type" value="Transcribed_RNA"/>
</dbReference>
<proteinExistence type="predicted"/>
<dbReference type="AlphaFoldDB" id="A0A0E9XJD6"/>
<reference evidence="1" key="1">
    <citation type="submission" date="2014-11" db="EMBL/GenBank/DDBJ databases">
        <authorList>
            <person name="Amaro Gonzalez C."/>
        </authorList>
    </citation>
    <scope>NUCLEOTIDE SEQUENCE</scope>
</reference>
<evidence type="ECO:0000313" key="1">
    <source>
        <dbReference type="EMBL" id="JAI02833.1"/>
    </source>
</evidence>
<protein>
    <submittedName>
        <fullName evidence="1">Uncharacterized protein</fullName>
    </submittedName>
</protein>
<name>A0A0E9XJD6_ANGAN</name>